<dbReference type="PANTHER" id="PTHR15131">
    <property type="entry name" value="SMALL NUCLEAR RNA ACTIVATING COMPLEX, POLYPEPTIDE 1"/>
    <property type="match status" value="1"/>
</dbReference>
<dbReference type="Proteomes" id="UP000515211">
    <property type="component" value="Chromosome 5"/>
</dbReference>
<dbReference type="GO" id="GO:0042795">
    <property type="term" value="P:snRNA transcription by RNA polymerase II"/>
    <property type="evidence" value="ECO:0007669"/>
    <property type="project" value="TreeGrafter"/>
</dbReference>
<dbReference type="PANTHER" id="PTHR15131:SF3">
    <property type="entry name" value="SNRNA-ACTIVATING PROTEIN COMPLEX SUBUNIT 1"/>
    <property type="match status" value="1"/>
</dbReference>
<dbReference type="Pfam" id="PF09808">
    <property type="entry name" value="SNAPC1"/>
    <property type="match status" value="1"/>
</dbReference>
<dbReference type="GO" id="GO:0043565">
    <property type="term" value="F:sequence-specific DNA binding"/>
    <property type="evidence" value="ECO:0007669"/>
    <property type="project" value="TreeGrafter"/>
</dbReference>
<evidence type="ECO:0000313" key="2">
    <source>
        <dbReference type="RefSeq" id="XP_052118225.1"/>
    </source>
</evidence>
<dbReference type="GO" id="GO:0042796">
    <property type="term" value="P:snRNA transcription by RNA polymerase III"/>
    <property type="evidence" value="ECO:0007669"/>
    <property type="project" value="TreeGrafter"/>
</dbReference>
<evidence type="ECO:0000313" key="1">
    <source>
        <dbReference type="Proteomes" id="UP000515211"/>
    </source>
</evidence>
<dbReference type="RefSeq" id="XP_052118225.1">
    <property type="nucleotide sequence ID" value="XM_052262265.1"/>
</dbReference>
<dbReference type="InterPro" id="IPR019188">
    <property type="entry name" value="SNAPC1"/>
</dbReference>
<protein>
    <submittedName>
        <fullName evidence="2">Uncharacterized protein LOC107489737 isoform X1</fullName>
    </submittedName>
</protein>
<gene>
    <name evidence="2" type="primary">LOC107489737</name>
</gene>
<dbReference type="GO" id="GO:0019185">
    <property type="term" value="C:snRNA-activating protein complex"/>
    <property type="evidence" value="ECO:0007669"/>
    <property type="project" value="TreeGrafter"/>
</dbReference>
<organism evidence="1 2">
    <name type="scientific">Arachis duranensis</name>
    <name type="common">Wild peanut</name>
    <dbReference type="NCBI Taxonomy" id="130453"/>
    <lineage>
        <taxon>Eukaryota</taxon>
        <taxon>Viridiplantae</taxon>
        <taxon>Streptophyta</taxon>
        <taxon>Embryophyta</taxon>
        <taxon>Tracheophyta</taxon>
        <taxon>Spermatophyta</taxon>
        <taxon>Magnoliopsida</taxon>
        <taxon>eudicotyledons</taxon>
        <taxon>Gunneridae</taxon>
        <taxon>Pentapetalae</taxon>
        <taxon>rosids</taxon>
        <taxon>fabids</taxon>
        <taxon>Fabales</taxon>
        <taxon>Fabaceae</taxon>
        <taxon>Papilionoideae</taxon>
        <taxon>50 kb inversion clade</taxon>
        <taxon>dalbergioids sensu lato</taxon>
        <taxon>Dalbergieae</taxon>
        <taxon>Pterocarpus clade</taxon>
        <taxon>Arachis</taxon>
    </lineage>
</organism>
<sequence length="254" mass="29236">MRVWLSKKFSYIYESSLSTNLTFFMQSLYAQCIGYMCGTASLSHRLGGLYCLYCLYETQPFKPTFKVYLSLGEIKKLRTLMVDAKTNDIKVVPSLVKRMLDRNILLFGAVDLMADSVTETVNQLQQLQDARVKHAYEKLFHSTPIDRYVHMDLGMEVDLGKLQKMSSEYAVAKNVAIAEASNILDVTDIKHLSEDKELIGDVVKKIADDWNDQKETFYKQTGCREDEMYEQELLQQLLKDNDDDEDNEKEGSQD</sequence>
<reference evidence="1" key="1">
    <citation type="journal article" date="2016" name="Nat. Genet.">
        <title>The genome sequences of Arachis duranensis and Arachis ipaensis, the diploid ancestors of cultivated peanut.</title>
        <authorList>
            <person name="Bertioli D.J."/>
            <person name="Cannon S.B."/>
            <person name="Froenicke L."/>
            <person name="Huang G."/>
            <person name="Farmer A.D."/>
            <person name="Cannon E.K."/>
            <person name="Liu X."/>
            <person name="Gao D."/>
            <person name="Clevenger J."/>
            <person name="Dash S."/>
            <person name="Ren L."/>
            <person name="Moretzsohn M.C."/>
            <person name="Shirasawa K."/>
            <person name="Huang W."/>
            <person name="Vidigal B."/>
            <person name="Abernathy B."/>
            <person name="Chu Y."/>
            <person name="Niederhuth C.E."/>
            <person name="Umale P."/>
            <person name="Araujo A.C."/>
            <person name="Kozik A."/>
            <person name="Kim K.D."/>
            <person name="Burow M.D."/>
            <person name="Varshney R.K."/>
            <person name="Wang X."/>
            <person name="Zhang X."/>
            <person name="Barkley N."/>
            <person name="Guimaraes P.M."/>
            <person name="Isobe S."/>
            <person name="Guo B."/>
            <person name="Liao B."/>
            <person name="Stalker H.T."/>
            <person name="Schmitz R.J."/>
            <person name="Scheffler B.E."/>
            <person name="Leal-Bertioli S.C."/>
            <person name="Xun X."/>
            <person name="Jackson S.A."/>
            <person name="Michelmore R."/>
            <person name="Ozias-Akins P."/>
        </authorList>
    </citation>
    <scope>NUCLEOTIDE SEQUENCE [LARGE SCALE GENOMIC DNA]</scope>
    <source>
        <strain evidence="1">cv. V14167</strain>
    </source>
</reference>
<name>A0A9C6TQA8_ARADU</name>
<accession>A0A9C6TQA8</accession>
<proteinExistence type="predicted"/>
<dbReference type="AlphaFoldDB" id="A0A9C6TQA8"/>
<keyword evidence="1" id="KW-1185">Reference proteome</keyword>
<dbReference type="KEGG" id="adu:107489737"/>
<reference evidence="2" key="2">
    <citation type="submission" date="2025-08" db="UniProtKB">
        <authorList>
            <consortium name="RefSeq"/>
        </authorList>
    </citation>
    <scope>IDENTIFICATION</scope>
    <source>
        <tissue evidence="2">Whole plant</tissue>
    </source>
</reference>
<dbReference type="GeneID" id="107489737"/>